<name>A0A0V0YY35_TRIBR</name>
<evidence type="ECO:0000313" key="2">
    <source>
        <dbReference type="Proteomes" id="UP000054653"/>
    </source>
</evidence>
<evidence type="ECO:0000313" key="1">
    <source>
        <dbReference type="EMBL" id="KRY05052.1"/>
    </source>
</evidence>
<reference evidence="1 2" key="1">
    <citation type="submission" date="2015-01" db="EMBL/GenBank/DDBJ databases">
        <title>Evolution of Trichinella species and genotypes.</title>
        <authorList>
            <person name="Korhonen P.K."/>
            <person name="Edoardo P."/>
            <person name="Giuseppe L.R."/>
            <person name="Gasser R.B."/>
        </authorList>
    </citation>
    <scope>NUCLEOTIDE SEQUENCE [LARGE SCALE GENOMIC DNA]</scope>
    <source>
        <strain evidence="1">ISS120</strain>
    </source>
</reference>
<dbReference type="AlphaFoldDB" id="A0A0V0YY35"/>
<proteinExistence type="predicted"/>
<comment type="caution">
    <text evidence="1">The sequence shown here is derived from an EMBL/GenBank/DDBJ whole genome shotgun (WGS) entry which is preliminary data.</text>
</comment>
<feature type="non-terminal residue" evidence="1">
    <location>
        <position position="1"/>
    </location>
</feature>
<keyword evidence="2" id="KW-1185">Reference proteome</keyword>
<accession>A0A0V0YY35</accession>
<dbReference type="Proteomes" id="UP000054653">
    <property type="component" value="Unassembled WGS sequence"/>
</dbReference>
<dbReference type="EMBL" id="JYDI01005228">
    <property type="protein sequence ID" value="KRY05052.1"/>
    <property type="molecule type" value="Genomic_DNA"/>
</dbReference>
<sequence length="38" mass="4357">LASSARFGTGRRRGRRSDCTCRDRRRLLLQNAGVDYCL</sequence>
<protein>
    <submittedName>
        <fullName evidence="1">Uncharacterized protein</fullName>
    </submittedName>
</protein>
<feature type="non-terminal residue" evidence="1">
    <location>
        <position position="38"/>
    </location>
</feature>
<organism evidence="1 2">
    <name type="scientific">Trichinella britovi</name>
    <name type="common">Parasitic roundworm</name>
    <dbReference type="NCBI Taxonomy" id="45882"/>
    <lineage>
        <taxon>Eukaryota</taxon>
        <taxon>Metazoa</taxon>
        <taxon>Ecdysozoa</taxon>
        <taxon>Nematoda</taxon>
        <taxon>Enoplea</taxon>
        <taxon>Dorylaimia</taxon>
        <taxon>Trichinellida</taxon>
        <taxon>Trichinellidae</taxon>
        <taxon>Trichinella</taxon>
    </lineage>
</organism>
<gene>
    <name evidence="1" type="ORF">T03_7669</name>
</gene>